<dbReference type="Proteomes" id="UP000002059">
    <property type="component" value="Partially assembled WGS sequence"/>
</dbReference>
<evidence type="ECO:0000256" key="1">
    <source>
        <dbReference type="SAM" id="MobiDB-lite"/>
    </source>
</evidence>
<evidence type="ECO:0000313" key="3">
    <source>
        <dbReference type="Proteomes" id="UP000002059"/>
    </source>
</evidence>
<dbReference type="KEGG" id="pbl:PAAG_02474"/>
<dbReference type="AlphaFoldDB" id="C1GV01"/>
<dbReference type="OrthoDB" id="3573432at2759"/>
<dbReference type="RefSeq" id="XP_015701701.1">
    <property type="nucleotide sequence ID" value="XM_015844653.1"/>
</dbReference>
<feature type="region of interest" description="Disordered" evidence="1">
    <location>
        <begin position="129"/>
        <end position="155"/>
    </location>
</feature>
<keyword evidence="3" id="KW-1185">Reference proteome</keyword>
<evidence type="ECO:0000313" key="2">
    <source>
        <dbReference type="EMBL" id="EEH40419.2"/>
    </source>
</evidence>
<dbReference type="HOGENOM" id="CLU_1696059_0_0_1"/>
<accession>C1GV01</accession>
<name>C1GV01_PARBA</name>
<gene>
    <name evidence="2" type="ORF">PAAG_02474</name>
</gene>
<organism evidence="2 3">
    <name type="scientific">Paracoccidioides lutzii (strain ATCC MYA-826 / Pb01)</name>
    <name type="common">Paracoccidioides brasiliensis</name>
    <dbReference type="NCBI Taxonomy" id="502779"/>
    <lineage>
        <taxon>Eukaryota</taxon>
        <taxon>Fungi</taxon>
        <taxon>Dikarya</taxon>
        <taxon>Ascomycota</taxon>
        <taxon>Pezizomycotina</taxon>
        <taxon>Eurotiomycetes</taxon>
        <taxon>Eurotiomycetidae</taxon>
        <taxon>Onygenales</taxon>
        <taxon>Ajellomycetaceae</taxon>
        <taxon>Paracoccidioides</taxon>
    </lineage>
</organism>
<dbReference type="GeneID" id="9099086"/>
<protein>
    <submittedName>
        <fullName evidence="2">Uncharacterized protein</fullName>
    </submittedName>
</protein>
<sequence length="155" mass="17819">MSRAMMVKFMPPLLQIGSRTSMRNLWPPSKQNPLKIQIASLVRIADMQATEPNKSFISRTLHQRPTAHQTGKETYNFHVLFAEDDDAADVCWRFQIEKGEDLLDRLLAYAIGFGKHGSGDRIMMNGVVVEEEEEEEEDEDEDEDNDVDMNMEEVE</sequence>
<dbReference type="EMBL" id="KN293996">
    <property type="protein sequence ID" value="EEH40419.2"/>
    <property type="molecule type" value="Genomic_DNA"/>
</dbReference>
<reference evidence="2 3" key="1">
    <citation type="journal article" date="2011" name="PLoS Genet.">
        <title>Comparative genomic analysis of human fungal pathogens causing paracoccidioidomycosis.</title>
        <authorList>
            <person name="Desjardins C.A."/>
            <person name="Champion M.D."/>
            <person name="Holder J.W."/>
            <person name="Muszewska A."/>
            <person name="Goldberg J."/>
            <person name="Bailao A.M."/>
            <person name="Brigido M.M."/>
            <person name="Ferreira M.E."/>
            <person name="Garcia A.M."/>
            <person name="Grynberg M."/>
            <person name="Gujja S."/>
            <person name="Heiman D.I."/>
            <person name="Henn M.R."/>
            <person name="Kodira C.D."/>
            <person name="Leon-Narvaez H."/>
            <person name="Longo L.V."/>
            <person name="Ma L.J."/>
            <person name="Malavazi I."/>
            <person name="Matsuo A.L."/>
            <person name="Morais F.V."/>
            <person name="Pereira M."/>
            <person name="Rodriguez-Brito S."/>
            <person name="Sakthikumar S."/>
            <person name="Salem-Izacc S.M."/>
            <person name="Sykes S.M."/>
            <person name="Teixeira M.M."/>
            <person name="Vallejo M.C."/>
            <person name="Walter M.E."/>
            <person name="Yandava C."/>
            <person name="Young S."/>
            <person name="Zeng Q."/>
            <person name="Zucker J."/>
            <person name="Felipe M.S."/>
            <person name="Goldman G.H."/>
            <person name="Haas B.J."/>
            <person name="McEwen J.G."/>
            <person name="Nino-Vega G."/>
            <person name="Puccia R."/>
            <person name="San-Blas G."/>
            <person name="Soares C.M."/>
            <person name="Birren B.W."/>
            <person name="Cuomo C.A."/>
        </authorList>
    </citation>
    <scope>NUCLEOTIDE SEQUENCE [LARGE SCALE GENOMIC DNA]</scope>
    <source>
        <strain evidence="3">ATCC MYA-826 / Pb01</strain>
    </source>
</reference>
<dbReference type="eggNOG" id="ENOG502RR11">
    <property type="taxonomic scope" value="Eukaryota"/>
</dbReference>
<dbReference type="VEuPathDB" id="FungiDB:PAAG_02474"/>
<proteinExistence type="predicted"/>